<dbReference type="AlphaFoldDB" id="A0A2K9ZF19"/>
<sequence>MTAVHLEDKDEILFRQIHPSFIQDGELSSQPFTPTSQAFAPTPKDEGYLSVDRSSMTSAGDSYRLFTSNGHASSAVYGVTVGEFCEQAIACIQAPIQASENQTANPAHALADYNPHKSGQQKNKAKRLKQRAIARGRLHP</sequence>
<organism evidence="2 3">
    <name type="scientific">Rhizobium leguminosarum</name>
    <dbReference type="NCBI Taxonomy" id="384"/>
    <lineage>
        <taxon>Bacteria</taxon>
        <taxon>Pseudomonadati</taxon>
        <taxon>Pseudomonadota</taxon>
        <taxon>Alphaproteobacteria</taxon>
        <taxon>Hyphomicrobiales</taxon>
        <taxon>Rhizobiaceae</taxon>
        <taxon>Rhizobium/Agrobacterium group</taxon>
        <taxon>Rhizobium</taxon>
    </lineage>
</organism>
<gene>
    <name evidence="2" type="ORF">CUJ84_pRLN2000318</name>
</gene>
<evidence type="ECO:0000313" key="2">
    <source>
        <dbReference type="EMBL" id="AUW46857.1"/>
    </source>
</evidence>
<evidence type="ECO:0000256" key="1">
    <source>
        <dbReference type="SAM" id="MobiDB-lite"/>
    </source>
</evidence>
<keyword evidence="2" id="KW-0614">Plasmid</keyword>
<dbReference type="Proteomes" id="UP000238523">
    <property type="component" value="Plasmid pRLN2"/>
</dbReference>
<geneLocation type="plasmid" evidence="3">
    <name>prln2</name>
</geneLocation>
<reference evidence="2 3" key="1">
    <citation type="submission" date="2017-11" db="EMBL/GenBank/DDBJ databases">
        <title>Complete genome of Rhizobium leguminosarum Norway, an ineffective micro-symbiont.</title>
        <authorList>
            <person name="Hoffrichter A."/>
            <person name="Liang J."/>
            <person name="Brachmann A."/>
            <person name="Marin M."/>
        </authorList>
    </citation>
    <scope>NUCLEOTIDE SEQUENCE [LARGE SCALE GENOMIC DNA]</scope>
    <source>
        <strain evidence="2 3">Norway</strain>
        <plasmid evidence="3">Plasmid prln2</plasmid>
    </source>
</reference>
<feature type="compositionally biased region" description="Basic residues" evidence="1">
    <location>
        <begin position="123"/>
        <end position="140"/>
    </location>
</feature>
<feature type="region of interest" description="Disordered" evidence="1">
    <location>
        <begin position="100"/>
        <end position="140"/>
    </location>
</feature>
<accession>A0A2K9ZF19</accession>
<name>A0A2K9ZF19_RHILE</name>
<proteinExistence type="predicted"/>
<dbReference type="EMBL" id="CP025014">
    <property type="protein sequence ID" value="AUW46857.1"/>
    <property type="molecule type" value="Genomic_DNA"/>
</dbReference>
<dbReference type="RefSeq" id="WP_245457602.1">
    <property type="nucleotide sequence ID" value="NZ_CP025014.1"/>
</dbReference>
<evidence type="ECO:0000313" key="3">
    <source>
        <dbReference type="Proteomes" id="UP000238523"/>
    </source>
</evidence>
<protein>
    <submittedName>
        <fullName evidence="2">Uncharacterized protein</fullName>
    </submittedName>
</protein>
<feature type="region of interest" description="Disordered" evidence="1">
    <location>
        <begin position="33"/>
        <end position="53"/>
    </location>
</feature>